<reference evidence="2" key="1">
    <citation type="submission" date="2022-11" db="UniProtKB">
        <authorList>
            <consortium name="WormBaseParasite"/>
        </authorList>
    </citation>
    <scope>IDENTIFICATION</scope>
</reference>
<protein>
    <submittedName>
        <fullName evidence="2">CUB domain-containing protein</fullName>
    </submittedName>
</protein>
<proteinExistence type="predicted"/>
<evidence type="ECO:0000313" key="2">
    <source>
        <dbReference type="WBParaSite" id="JU765_v2.g8227.t1"/>
    </source>
</evidence>
<sequence>KNGIGDDSPAFPDFPSLCGDIPVKRLITHGNRAFIRFRSSAPARAKFIISYEQFTSGCGGRATGVSGMVSAPQYPRKDSKTLSCEWTITVGEGNHVKLTFPFIDNLDSADAKGSCSAFAPNFIDVYEGVGSQDLIKRYCAQETGTTPIYSESNALTIKYVQHGGSYHGALFGFLAHFSTNCENIILTDFHGSIQSPGYPGSFETKKKFDCSWTIITAPGSRIALT</sequence>
<accession>A0AC34RLQ1</accession>
<dbReference type="Proteomes" id="UP000887576">
    <property type="component" value="Unplaced"/>
</dbReference>
<name>A0AC34RLQ1_9BILA</name>
<organism evidence="1 2">
    <name type="scientific">Panagrolaimus sp. JU765</name>
    <dbReference type="NCBI Taxonomy" id="591449"/>
    <lineage>
        <taxon>Eukaryota</taxon>
        <taxon>Metazoa</taxon>
        <taxon>Ecdysozoa</taxon>
        <taxon>Nematoda</taxon>
        <taxon>Chromadorea</taxon>
        <taxon>Rhabditida</taxon>
        <taxon>Tylenchina</taxon>
        <taxon>Panagrolaimomorpha</taxon>
        <taxon>Panagrolaimoidea</taxon>
        <taxon>Panagrolaimidae</taxon>
        <taxon>Panagrolaimus</taxon>
    </lineage>
</organism>
<dbReference type="WBParaSite" id="JU765_v2.g8227.t1">
    <property type="protein sequence ID" value="JU765_v2.g8227.t1"/>
    <property type="gene ID" value="JU765_v2.g8227"/>
</dbReference>
<evidence type="ECO:0000313" key="1">
    <source>
        <dbReference type="Proteomes" id="UP000887576"/>
    </source>
</evidence>